<accession>A0A067MQ10</accession>
<evidence type="ECO:0000313" key="3">
    <source>
        <dbReference type="Proteomes" id="UP000027195"/>
    </source>
</evidence>
<feature type="non-terminal residue" evidence="2">
    <location>
        <position position="155"/>
    </location>
</feature>
<feature type="region of interest" description="Disordered" evidence="1">
    <location>
        <begin position="123"/>
        <end position="155"/>
    </location>
</feature>
<keyword evidence="3" id="KW-1185">Reference proteome</keyword>
<evidence type="ECO:0000256" key="1">
    <source>
        <dbReference type="SAM" id="MobiDB-lite"/>
    </source>
</evidence>
<organism evidence="2 3">
    <name type="scientific">Botryobasidium botryosum (strain FD-172 SS1)</name>
    <dbReference type="NCBI Taxonomy" id="930990"/>
    <lineage>
        <taxon>Eukaryota</taxon>
        <taxon>Fungi</taxon>
        <taxon>Dikarya</taxon>
        <taxon>Basidiomycota</taxon>
        <taxon>Agaricomycotina</taxon>
        <taxon>Agaricomycetes</taxon>
        <taxon>Cantharellales</taxon>
        <taxon>Botryobasidiaceae</taxon>
        <taxon>Botryobasidium</taxon>
    </lineage>
</organism>
<dbReference type="EMBL" id="KL198023">
    <property type="protein sequence ID" value="KDQ17659.1"/>
    <property type="molecule type" value="Genomic_DNA"/>
</dbReference>
<dbReference type="Proteomes" id="UP000027195">
    <property type="component" value="Unassembled WGS sequence"/>
</dbReference>
<sequence>MAERRVRTYKYLSPGTRGVGTRHRVDPPSAAGAVRHFTHHSAFLLGLFAVDRPACGPSLPIARTGRAVAGPAMMMLMVRVRRCRIVAWKTGVRARPGRLGFWVGCADRGIVCTEKEEKMGINRGGRWDLGHVGSRSESPDHHRPRRRLLRPSPAR</sequence>
<dbReference type="InParanoid" id="A0A067MQ10"/>
<dbReference type="HOGENOM" id="CLU_1708478_0_0_1"/>
<evidence type="ECO:0000313" key="2">
    <source>
        <dbReference type="EMBL" id="KDQ17659.1"/>
    </source>
</evidence>
<protein>
    <submittedName>
        <fullName evidence="2">Uncharacterized protein</fullName>
    </submittedName>
</protein>
<name>A0A067MQ10_BOTB1</name>
<reference evidence="3" key="1">
    <citation type="journal article" date="2014" name="Proc. Natl. Acad. Sci. U.S.A.">
        <title>Extensive sampling of basidiomycete genomes demonstrates inadequacy of the white-rot/brown-rot paradigm for wood decay fungi.</title>
        <authorList>
            <person name="Riley R."/>
            <person name="Salamov A.A."/>
            <person name="Brown D.W."/>
            <person name="Nagy L.G."/>
            <person name="Floudas D."/>
            <person name="Held B.W."/>
            <person name="Levasseur A."/>
            <person name="Lombard V."/>
            <person name="Morin E."/>
            <person name="Otillar R."/>
            <person name="Lindquist E.A."/>
            <person name="Sun H."/>
            <person name="LaButti K.M."/>
            <person name="Schmutz J."/>
            <person name="Jabbour D."/>
            <person name="Luo H."/>
            <person name="Baker S.E."/>
            <person name="Pisabarro A.G."/>
            <person name="Walton J.D."/>
            <person name="Blanchette R.A."/>
            <person name="Henrissat B."/>
            <person name="Martin F."/>
            <person name="Cullen D."/>
            <person name="Hibbett D.S."/>
            <person name="Grigoriev I.V."/>
        </authorList>
    </citation>
    <scope>NUCLEOTIDE SEQUENCE [LARGE SCALE GENOMIC DNA]</scope>
    <source>
        <strain evidence="3">FD-172 SS1</strain>
    </source>
</reference>
<gene>
    <name evidence="2" type="ORF">BOTBODRAFT_579797</name>
</gene>
<dbReference type="AlphaFoldDB" id="A0A067MQ10"/>
<proteinExistence type="predicted"/>